<dbReference type="RefSeq" id="WP_011937258.1">
    <property type="nucleotide sequence ID" value="NC_009483.1"/>
</dbReference>
<dbReference type="PANTHER" id="PTHR36966:SF1">
    <property type="entry name" value="REP-ASSOCIATED TYROSINE TRANSPOSASE"/>
    <property type="match status" value="1"/>
</dbReference>
<organism evidence="2 3">
    <name type="scientific">Geotalea uraniireducens (strain Rf4)</name>
    <name type="common">Geobacter uraniireducens</name>
    <dbReference type="NCBI Taxonomy" id="351605"/>
    <lineage>
        <taxon>Bacteria</taxon>
        <taxon>Pseudomonadati</taxon>
        <taxon>Thermodesulfobacteriota</taxon>
        <taxon>Desulfuromonadia</taxon>
        <taxon>Geobacterales</taxon>
        <taxon>Geobacteraceae</taxon>
        <taxon>Geotalea</taxon>
    </lineage>
</organism>
<dbReference type="Proteomes" id="UP000006695">
    <property type="component" value="Chromosome"/>
</dbReference>
<evidence type="ECO:0000313" key="3">
    <source>
        <dbReference type="Proteomes" id="UP000006695"/>
    </source>
</evidence>
<dbReference type="GO" id="GO:0004803">
    <property type="term" value="F:transposase activity"/>
    <property type="evidence" value="ECO:0007669"/>
    <property type="project" value="InterPro"/>
</dbReference>
<protein>
    <recommendedName>
        <fullName evidence="1">Transposase IS200-like domain-containing protein</fullName>
    </recommendedName>
</protein>
<dbReference type="HOGENOM" id="CLU_101329_0_0_7"/>
<sequence>MAYNPEIHHRRSIRLKHYDYSQNGAYFVTLCSFGRECCFSQYPELARIVDKEWQGIPERFPSAVIDEYVIMPNHFHGIIVIGDGMGNKPEGCLKPGYPQGVSLQKQIMVGKAGLGNIVGAFKSLSVNAWLKVIKSREINARGKFWQDNYYEHVIRNEQELNRIRTYIADNPLQWESDWENPVNHGRTDMKQSDEWMV</sequence>
<dbReference type="OrthoDB" id="9800147at2"/>
<feature type="domain" description="Transposase IS200-like" evidence="1">
    <location>
        <begin position="21"/>
        <end position="170"/>
    </location>
</feature>
<gene>
    <name evidence="2" type="ordered locus">Gura_0315</name>
</gene>
<keyword evidence="3" id="KW-1185">Reference proteome</keyword>
<dbReference type="EMBL" id="CP000698">
    <property type="protein sequence ID" value="ABQ24531.1"/>
    <property type="molecule type" value="Genomic_DNA"/>
</dbReference>
<dbReference type="GO" id="GO:0006313">
    <property type="term" value="P:DNA transposition"/>
    <property type="evidence" value="ECO:0007669"/>
    <property type="project" value="InterPro"/>
</dbReference>
<dbReference type="PANTHER" id="PTHR36966">
    <property type="entry name" value="REP-ASSOCIATED TYROSINE TRANSPOSASE"/>
    <property type="match status" value="1"/>
</dbReference>
<dbReference type="STRING" id="351605.Gura_0315"/>
<dbReference type="SMART" id="SM01321">
    <property type="entry name" value="Y1_Tnp"/>
    <property type="match status" value="1"/>
</dbReference>
<dbReference type="InterPro" id="IPR052715">
    <property type="entry name" value="RAYT_transposase"/>
</dbReference>
<dbReference type="KEGG" id="gur:Gura_0315"/>
<dbReference type="GO" id="GO:0043565">
    <property type="term" value="F:sequence-specific DNA binding"/>
    <property type="evidence" value="ECO:0007669"/>
    <property type="project" value="TreeGrafter"/>
</dbReference>
<dbReference type="InterPro" id="IPR002686">
    <property type="entry name" value="Transposase_17"/>
</dbReference>
<dbReference type="SUPFAM" id="SSF143422">
    <property type="entry name" value="Transposase IS200-like"/>
    <property type="match status" value="1"/>
</dbReference>
<evidence type="ECO:0000259" key="1">
    <source>
        <dbReference type="SMART" id="SM01321"/>
    </source>
</evidence>
<proteinExistence type="predicted"/>
<accession>A5GD18</accession>
<evidence type="ECO:0000313" key="2">
    <source>
        <dbReference type="EMBL" id="ABQ24531.1"/>
    </source>
</evidence>
<reference evidence="2 3" key="1">
    <citation type="submission" date="2007-05" db="EMBL/GenBank/DDBJ databases">
        <title>Complete sequence of Geobacter uraniireducens Rf4.</title>
        <authorList>
            <consortium name="US DOE Joint Genome Institute"/>
            <person name="Copeland A."/>
            <person name="Lucas S."/>
            <person name="Lapidus A."/>
            <person name="Barry K."/>
            <person name="Detter J.C."/>
            <person name="Glavina del Rio T."/>
            <person name="Hammon N."/>
            <person name="Israni S."/>
            <person name="Dalin E."/>
            <person name="Tice H."/>
            <person name="Pitluck S."/>
            <person name="Chertkov O."/>
            <person name="Brettin T."/>
            <person name="Bruce D."/>
            <person name="Han C."/>
            <person name="Schmutz J."/>
            <person name="Larimer F."/>
            <person name="Land M."/>
            <person name="Hauser L."/>
            <person name="Kyrpides N."/>
            <person name="Mikhailova N."/>
            <person name="Shelobolina E."/>
            <person name="Aklujkar M."/>
            <person name="Lovley D."/>
            <person name="Richardson P."/>
        </authorList>
    </citation>
    <scope>NUCLEOTIDE SEQUENCE [LARGE SCALE GENOMIC DNA]</scope>
    <source>
        <strain evidence="2 3">Rf4</strain>
    </source>
</reference>
<name>A5GD18_GEOUR</name>
<dbReference type="Gene3D" id="3.30.70.1290">
    <property type="entry name" value="Transposase IS200-like"/>
    <property type="match status" value="1"/>
</dbReference>
<dbReference type="InterPro" id="IPR036515">
    <property type="entry name" value="Transposase_17_sf"/>
</dbReference>
<dbReference type="AlphaFoldDB" id="A5GD18"/>